<keyword evidence="13" id="KW-1185">Reference proteome</keyword>
<evidence type="ECO:0000256" key="8">
    <source>
        <dbReference type="ARBA" id="ARBA00071414"/>
    </source>
</evidence>
<dbReference type="Gene3D" id="3.30.1250.10">
    <property type="entry name" value="Ribosome maturation protein SBDS, N-terminal domain"/>
    <property type="match status" value="1"/>
</dbReference>
<dbReference type="Gene3D" id="3.30.70.240">
    <property type="match status" value="1"/>
</dbReference>
<dbReference type="InterPro" id="IPR039100">
    <property type="entry name" value="Sdo1/SBDS-like"/>
</dbReference>
<feature type="domain" description="Ribosome maturation protein SDO1/SBDS central" evidence="10">
    <location>
        <begin position="195"/>
        <end position="258"/>
    </location>
</feature>
<evidence type="ECO:0000256" key="7">
    <source>
        <dbReference type="ARBA" id="ARBA00049708"/>
    </source>
</evidence>
<evidence type="ECO:0000259" key="11">
    <source>
        <dbReference type="Pfam" id="PF20268"/>
    </source>
</evidence>
<comment type="caution">
    <text evidence="12">The sequence shown here is derived from an EMBL/GenBank/DDBJ whole genome shotgun (WGS) entry which is preliminary data.</text>
</comment>
<dbReference type="SUPFAM" id="SSF89895">
    <property type="entry name" value="FYSH domain"/>
    <property type="match status" value="1"/>
</dbReference>
<name>A0AAN6JNH7_9BASI</name>
<evidence type="ECO:0000256" key="1">
    <source>
        <dbReference type="ARBA" id="ARBA00004123"/>
    </source>
</evidence>
<dbReference type="InterPro" id="IPR037188">
    <property type="entry name" value="Sdo1/SBDS_central_sf"/>
</dbReference>
<accession>A0AAN6JNH7</accession>
<protein>
    <recommendedName>
        <fullName evidence="8">Ribosome maturation protein SDO1</fullName>
    </recommendedName>
</protein>
<feature type="domain" description="Ribosome maturation protein SDO1/SBDS N-terminal" evidence="9">
    <location>
        <begin position="100"/>
        <end position="186"/>
    </location>
</feature>
<evidence type="ECO:0000256" key="6">
    <source>
        <dbReference type="ARBA" id="ARBA00023242"/>
    </source>
</evidence>
<evidence type="ECO:0000259" key="10">
    <source>
        <dbReference type="Pfam" id="PF09377"/>
    </source>
</evidence>
<dbReference type="InterPro" id="IPR046928">
    <property type="entry name" value="SDO1/SBDS_C"/>
</dbReference>
<dbReference type="AlphaFoldDB" id="A0AAN6JNH7"/>
<dbReference type="NCBIfam" id="TIGR00291">
    <property type="entry name" value="RNA_SBDS"/>
    <property type="match status" value="1"/>
</dbReference>
<feature type="domain" description="Ribosome maturation protein SDO1/SBDS C-terminal" evidence="11">
    <location>
        <begin position="260"/>
        <end position="326"/>
    </location>
</feature>
<dbReference type="GO" id="GO:0005737">
    <property type="term" value="C:cytoplasm"/>
    <property type="evidence" value="ECO:0007669"/>
    <property type="project" value="UniProtKB-SubCell"/>
</dbReference>
<dbReference type="PANTHER" id="PTHR10927">
    <property type="entry name" value="RIBOSOME MATURATION PROTEIN SBDS"/>
    <property type="match status" value="1"/>
</dbReference>
<organism evidence="12 13">
    <name type="scientific">Tilletia horrida</name>
    <dbReference type="NCBI Taxonomy" id="155126"/>
    <lineage>
        <taxon>Eukaryota</taxon>
        <taxon>Fungi</taxon>
        <taxon>Dikarya</taxon>
        <taxon>Basidiomycota</taxon>
        <taxon>Ustilaginomycotina</taxon>
        <taxon>Exobasidiomycetes</taxon>
        <taxon>Tilletiales</taxon>
        <taxon>Tilletiaceae</taxon>
        <taxon>Tilletia</taxon>
    </lineage>
</organism>
<evidence type="ECO:0000256" key="5">
    <source>
        <dbReference type="ARBA" id="ARBA00022517"/>
    </source>
</evidence>
<evidence type="ECO:0000313" key="12">
    <source>
        <dbReference type="EMBL" id="KAK0541327.1"/>
    </source>
</evidence>
<dbReference type="SUPFAM" id="SSF109728">
    <property type="entry name" value="Hypothetical protein AF0491, middle domain"/>
    <property type="match status" value="1"/>
</dbReference>
<dbReference type="GO" id="GO:0042256">
    <property type="term" value="P:cytosolic ribosome assembly"/>
    <property type="evidence" value="ECO:0007669"/>
    <property type="project" value="InterPro"/>
</dbReference>
<dbReference type="Pfam" id="PF20268">
    <property type="entry name" value="SBDS_C"/>
    <property type="match status" value="1"/>
</dbReference>
<comment type="subcellular location">
    <subcellularLocation>
        <location evidence="2">Cytoplasm</location>
    </subcellularLocation>
    <subcellularLocation>
        <location evidence="1">Nucleus</location>
    </subcellularLocation>
</comment>
<comment type="similarity">
    <text evidence="3">Belongs to the SDO1/SBDS family.</text>
</comment>
<keyword evidence="4" id="KW-0963">Cytoplasm</keyword>
<dbReference type="InterPro" id="IPR018978">
    <property type="entry name" value="SDO1/SBDS_central"/>
</dbReference>
<dbReference type="Proteomes" id="UP001176521">
    <property type="component" value="Unassembled WGS sequence"/>
</dbReference>
<dbReference type="EMBL" id="JAPDMQ010000001">
    <property type="protein sequence ID" value="KAK0541327.1"/>
    <property type="molecule type" value="Genomic_DNA"/>
</dbReference>
<gene>
    <name evidence="12" type="ORF">OC842_000032</name>
</gene>
<evidence type="ECO:0000256" key="4">
    <source>
        <dbReference type="ARBA" id="ARBA00022490"/>
    </source>
</evidence>
<reference evidence="12" key="1">
    <citation type="journal article" date="2023" name="PhytoFront">
        <title>Draft Genome Resources of Seven Strains of Tilletia horrida, Causal Agent of Kernel Smut of Rice.</title>
        <authorList>
            <person name="Khanal S."/>
            <person name="Antony Babu S."/>
            <person name="Zhou X.G."/>
        </authorList>
    </citation>
    <scope>NUCLEOTIDE SEQUENCE</scope>
    <source>
        <strain evidence="12">TX3</strain>
    </source>
</reference>
<evidence type="ECO:0000313" key="13">
    <source>
        <dbReference type="Proteomes" id="UP001176521"/>
    </source>
</evidence>
<keyword evidence="5" id="KW-0690">Ribosome biogenesis</keyword>
<keyword evidence="6" id="KW-0539">Nucleus</keyword>
<dbReference type="PANTHER" id="PTHR10927:SF1">
    <property type="entry name" value="RIBOSOME MATURATION PROTEIN SBDS"/>
    <property type="match status" value="1"/>
</dbReference>
<evidence type="ECO:0000256" key="3">
    <source>
        <dbReference type="ARBA" id="ARBA00007433"/>
    </source>
</evidence>
<comment type="subunit">
    <text evidence="7">Associates with the 60S ribosomal subunit.</text>
</comment>
<sequence length="341" mass="38154">MAGELSEGTGWWRGGSLDATLTLALAIAIALDLMFGAELTTNSGLELEFVVIHREHQKIQGRDLELDSGRGPPPLPTPLPAVDLATMPINQPANQIKLTNVSVVRLKKGGKRFEIACYKNKVREWRTGVEKDLDEVVQIQNVFVNVSKGQVAPHDDLQKIFGTTDVDTIVLEILKKGELQVGEKERSHELSSTWRDIATQVAEKCIDPRSQRPYTVGMIEKAMQEVHFSVKPGKSAKSQALEVIKLLQEKKTIPIERARMKIRVTMPNKDGKRIKDKVVPLVEKVEDEDWTDEWELIAMISPGSLRLINELLEEETKGRGRVETLSFATVLDGHDGDERIE</sequence>
<dbReference type="FunFam" id="3.30.1250.10:FF:000001">
    <property type="entry name" value="SBDS, ribosome maturation factor"/>
    <property type="match status" value="1"/>
</dbReference>
<proteinExistence type="inferred from homology"/>
<dbReference type="GO" id="GO:0005634">
    <property type="term" value="C:nucleus"/>
    <property type="evidence" value="ECO:0007669"/>
    <property type="project" value="UniProtKB-SubCell"/>
</dbReference>
<dbReference type="Pfam" id="PF09377">
    <property type="entry name" value="SBDS_domain_II"/>
    <property type="match status" value="1"/>
</dbReference>
<dbReference type="Pfam" id="PF01172">
    <property type="entry name" value="SBDS_N"/>
    <property type="match status" value="1"/>
</dbReference>
<dbReference type="InterPro" id="IPR036786">
    <property type="entry name" value="Ribosome_mat_SBDS_N_sf"/>
</dbReference>
<dbReference type="Gene3D" id="1.10.10.900">
    <property type="entry name" value="SBDS protein C-terminal domain, subdomain 1"/>
    <property type="match status" value="1"/>
</dbReference>
<evidence type="ECO:0000256" key="2">
    <source>
        <dbReference type="ARBA" id="ARBA00004496"/>
    </source>
</evidence>
<evidence type="ECO:0000259" key="9">
    <source>
        <dbReference type="Pfam" id="PF01172"/>
    </source>
</evidence>
<dbReference type="InterPro" id="IPR019783">
    <property type="entry name" value="SDO1/SBDS_N"/>
</dbReference>
<dbReference type="InterPro" id="IPR002140">
    <property type="entry name" value="Sdo1/SBDS"/>
</dbReference>